<evidence type="ECO:0000259" key="3">
    <source>
        <dbReference type="Pfam" id="PF01915"/>
    </source>
</evidence>
<sequence length="120" mass="13220">IAATGTPMVVLLRNGRALALSGAVRDADAIAVTWYLGTQTGTGVADVLFGDYNPSARLPISFPQVTGQQPYFYNHLRTGRPELPTLSEYKARWREMPNEPLYPFGHGLSYTTFAYAQPQL</sequence>
<feature type="domain" description="Glycoside hydrolase family 3 C-terminal" evidence="3">
    <location>
        <begin position="1"/>
        <end position="110"/>
    </location>
</feature>
<dbReference type="EMBL" id="JAAGYU010001509">
    <property type="protein sequence ID" value="NEL80373.1"/>
    <property type="molecule type" value="Genomic_DNA"/>
</dbReference>
<feature type="non-terminal residue" evidence="4">
    <location>
        <position position="120"/>
    </location>
</feature>
<keyword evidence="2" id="KW-0378">Hydrolase</keyword>
<dbReference type="InterPro" id="IPR050288">
    <property type="entry name" value="Cellulose_deg_GH3"/>
</dbReference>
<dbReference type="GO" id="GO:0004553">
    <property type="term" value="F:hydrolase activity, hydrolyzing O-glycosyl compounds"/>
    <property type="evidence" value="ECO:0007669"/>
    <property type="project" value="InterPro"/>
</dbReference>
<proteinExistence type="inferred from homology"/>
<reference evidence="4 5" key="1">
    <citation type="submission" date="2019-11" db="EMBL/GenBank/DDBJ databases">
        <title>Genome-resolved metagenomics to study the prevalence of co-infection and intraspecific heterogeneity among plant pathogen metapopulations.</title>
        <authorList>
            <person name="Newberry E."/>
            <person name="Bhandari R."/>
            <person name="Kemble J."/>
            <person name="Sikora E."/>
            <person name="Potnis N."/>
        </authorList>
    </citation>
    <scope>NUCLEOTIDE SEQUENCE [LARGE SCALE GENOMIC DNA]</scope>
    <source>
        <strain evidence="4">Xp_Tom_Tuscaloosa_18b</strain>
    </source>
</reference>
<dbReference type="GO" id="GO:0005975">
    <property type="term" value="P:carbohydrate metabolic process"/>
    <property type="evidence" value="ECO:0007669"/>
    <property type="project" value="InterPro"/>
</dbReference>
<feature type="non-terminal residue" evidence="4">
    <location>
        <position position="1"/>
    </location>
</feature>
<evidence type="ECO:0000256" key="1">
    <source>
        <dbReference type="ARBA" id="ARBA00005336"/>
    </source>
</evidence>
<dbReference type="InterPro" id="IPR002772">
    <property type="entry name" value="Glyco_hydro_3_C"/>
</dbReference>
<dbReference type="Proteomes" id="UP000471082">
    <property type="component" value="Unassembled WGS sequence"/>
</dbReference>
<dbReference type="PANTHER" id="PTHR42715">
    <property type="entry name" value="BETA-GLUCOSIDASE"/>
    <property type="match status" value="1"/>
</dbReference>
<dbReference type="InterPro" id="IPR036881">
    <property type="entry name" value="Glyco_hydro_3_C_sf"/>
</dbReference>
<evidence type="ECO:0000313" key="5">
    <source>
        <dbReference type="Proteomes" id="UP000471082"/>
    </source>
</evidence>
<dbReference type="SUPFAM" id="SSF52279">
    <property type="entry name" value="Beta-D-glucan exohydrolase, C-terminal domain"/>
    <property type="match status" value="1"/>
</dbReference>
<dbReference type="Gene3D" id="3.40.50.1700">
    <property type="entry name" value="Glycoside hydrolase family 3 C-terminal domain"/>
    <property type="match status" value="1"/>
</dbReference>
<dbReference type="AlphaFoldDB" id="A0A7X5SBL6"/>
<dbReference type="PANTHER" id="PTHR42715:SF10">
    <property type="entry name" value="BETA-GLUCOSIDASE"/>
    <property type="match status" value="1"/>
</dbReference>
<evidence type="ECO:0000313" key="4">
    <source>
        <dbReference type="EMBL" id="NEL80373.1"/>
    </source>
</evidence>
<gene>
    <name evidence="4" type="ORF">G3W61_29480</name>
</gene>
<accession>A0A7X5SBL6</accession>
<dbReference type="Pfam" id="PF01915">
    <property type="entry name" value="Glyco_hydro_3_C"/>
    <property type="match status" value="1"/>
</dbReference>
<comment type="similarity">
    <text evidence="1">Belongs to the glycosyl hydrolase 3 family.</text>
</comment>
<evidence type="ECO:0000256" key="2">
    <source>
        <dbReference type="ARBA" id="ARBA00022801"/>
    </source>
</evidence>
<protein>
    <submittedName>
        <fullName evidence="4">Beta-glucosidase</fullName>
    </submittedName>
</protein>
<name>A0A7X5SBL6_XANPE</name>
<comment type="caution">
    <text evidence="4">The sequence shown here is derived from an EMBL/GenBank/DDBJ whole genome shotgun (WGS) entry which is preliminary data.</text>
</comment>
<organism evidence="4 5">
    <name type="scientific">Xanthomonas perforans</name>
    <dbReference type="NCBI Taxonomy" id="442694"/>
    <lineage>
        <taxon>Bacteria</taxon>
        <taxon>Pseudomonadati</taxon>
        <taxon>Pseudomonadota</taxon>
        <taxon>Gammaproteobacteria</taxon>
        <taxon>Lysobacterales</taxon>
        <taxon>Lysobacteraceae</taxon>
        <taxon>Xanthomonas</taxon>
    </lineage>
</organism>